<keyword evidence="2" id="KW-0732">Signal</keyword>
<name>A0ABU8WMB8_9BURK</name>
<dbReference type="RefSeq" id="WP_340343787.1">
    <property type="nucleotide sequence ID" value="NZ_JBBKZT010000008.1"/>
</dbReference>
<gene>
    <name evidence="3" type="ORF">WKW82_18535</name>
</gene>
<sequence length="133" mass="13134">MKHSVPILCVSLALFASTVAARLPAPAPTPEAQAKAAEAAARTAWVGKTDSYKLCVAQDNVAAKYRASATAAGKTVPAATATPACTDPGPFVYVAAEPAKPLEASGAHSPATTAASPPSTAAPAATTNPTPKP</sequence>
<keyword evidence="4" id="KW-1185">Reference proteome</keyword>
<reference evidence="3 4" key="1">
    <citation type="submission" date="2024-03" db="EMBL/GenBank/DDBJ databases">
        <title>Novel species of the genus Variovorax.</title>
        <authorList>
            <person name="Liu Q."/>
            <person name="Xin Y.-H."/>
        </authorList>
    </citation>
    <scope>NUCLEOTIDE SEQUENCE [LARGE SCALE GENOMIC DNA]</scope>
    <source>
        <strain evidence="3 4">KACC 18900</strain>
    </source>
</reference>
<evidence type="ECO:0000313" key="4">
    <source>
        <dbReference type="Proteomes" id="UP001385892"/>
    </source>
</evidence>
<organism evidence="3 4">
    <name type="scientific">Variovorax rhizosphaerae</name>
    <dbReference type="NCBI Taxonomy" id="1836200"/>
    <lineage>
        <taxon>Bacteria</taxon>
        <taxon>Pseudomonadati</taxon>
        <taxon>Pseudomonadota</taxon>
        <taxon>Betaproteobacteria</taxon>
        <taxon>Burkholderiales</taxon>
        <taxon>Comamonadaceae</taxon>
        <taxon>Variovorax</taxon>
    </lineage>
</organism>
<evidence type="ECO:0000256" key="1">
    <source>
        <dbReference type="SAM" id="MobiDB-lite"/>
    </source>
</evidence>
<feature type="signal peptide" evidence="2">
    <location>
        <begin position="1"/>
        <end position="21"/>
    </location>
</feature>
<feature type="region of interest" description="Disordered" evidence="1">
    <location>
        <begin position="103"/>
        <end position="133"/>
    </location>
</feature>
<evidence type="ECO:0000313" key="3">
    <source>
        <dbReference type="EMBL" id="MEJ8848661.1"/>
    </source>
</evidence>
<comment type="caution">
    <text evidence="3">The sequence shown here is derived from an EMBL/GenBank/DDBJ whole genome shotgun (WGS) entry which is preliminary data.</text>
</comment>
<feature type="compositionally biased region" description="Low complexity" evidence="1">
    <location>
        <begin position="104"/>
        <end position="133"/>
    </location>
</feature>
<dbReference type="EMBL" id="JBBKZT010000008">
    <property type="protein sequence ID" value="MEJ8848661.1"/>
    <property type="molecule type" value="Genomic_DNA"/>
</dbReference>
<accession>A0ABU8WMB8</accession>
<protein>
    <submittedName>
        <fullName evidence="3">Uncharacterized protein</fullName>
    </submittedName>
</protein>
<evidence type="ECO:0000256" key="2">
    <source>
        <dbReference type="SAM" id="SignalP"/>
    </source>
</evidence>
<feature type="chain" id="PRO_5046827693" evidence="2">
    <location>
        <begin position="22"/>
        <end position="133"/>
    </location>
</feature>
<proteinExistence type="predicted"/>
<dbReference type="Proteomes" id="UP001385892">
    <property type="component" value="Unassembled WGS sequence"/>
</dbReference>